<reference evidence="4" key="1">
    <citation type="journal article" date="2009" name="Environ. Microbiol.">
        <title>Contribution of mobile genetic elements to Desulfovibrio vulgaris genome plasticity.</title>
        <authorList>
            <person name="Walker C.B."/>
            <person name="Stolyar S."/>
            <person name="Chivian D."/>
            <person name="Pinel N."/>
            <person name="Gabster J.A."/>
            <person name="Dehal P.S."/>
            <person name="He Z."/>
            <person name="Yang Z.K."/>
            <person name="Yen H.C."/>
            <person name="Zhou J."/>
            <person name="Wall J.D."/>
            <person name="Hazen T.C."/>
            <person name="Arkin A.P."/>
            <person name="Stahl D.A."/>
        </authorList>
    </citation>
    <scope>NUCLEOTIDE SEQUENCE [LARGE SCALE GENOMIC DNA]</scope>
    <source>
        <strain evidence="4">DP4</strain>
    </source>
</reference>
<dbReference type="SUPFAM" id="SSF109604">
    <property type="entry name" value="HD-domain/PDEase-like"/>
    <property type="match status" value="2"/>
</dbReference>
<dbReference type="KEGG" id="dvl:Dvul_0727"/>
<accession>A0A0H3A6U6</accession>
<organism evidence="3 4">
    <name type="scientific">Nitratidesulfovibrio vulgaris (strain DP4)</name>
    <name type="common">Desulfovibrio vulgaris</name>
    <dbReference type="NCBI Taxonomy" id="391774"/>
    <lineage>
        <taxon>Bacteria</taxon>
        <taxon>Pseudomonadati</taxon>
        <taxon>Thermodesulfobacteriota</taxon>
        <taxon>Desulfovibrionia</taxon>
        <taxon>Desulfovibrionales</taxon>
        <taxon>Desulfovibrionaceae</taxon>
        <taxon>Nitratidesulfovibrio</taxon>
    </lineage>
</organism>
<keyword evidence="1" id="KW-0472">Membrane</keyword>
<evidence type="ECO:0000256" key="1">
    <source>
        <dbReference type="SAM" id="Phobius"/>
    </source>
</evidence>
<dbReference type="Proteomes" id="UP000009173">
    <property type="component" value="Chromosome"/>
</dbReference>
<evidence type="ECO:0000313" key="3">
    <source>
        <dbReference type="EMBL" id="ABM27750.1"/>
    </source>
</evidence>
<keyword evidence="1" id="KW-1133">Transmembrane helix</keyword>
<feature type="domain" description="HD" evidence="2">
    <location>
        <begin position="204"/>
        <end position="389"/>
    </location>
</feature>
<dbReference type="SMR" id="A0A0H3A6U6"/>
<dbReference type="Pfam" id="PF13023">
    <property type="entry name" value="HD_3"/>
    <property type="match status" value="1"/>
</dbReference>
<dbReference type="AlphaFoldDB" id="A0A0H3A6U6"/>
<dbReference type="InterPro" id="IPR006674">
    <property type="entry name" value="HD_domain"/>
</dbReference>
<gene>
    <name evidence="3" type="ordered locus">Dvul_0727</name>
</gene>
<dbReference type="HOGENOM" id="CLU_672030_0_0_7"/>
<protein>
    <recommendedName>
        <fullName evidence="2">HD domain-containing protein</fullName>
    </recommendedName>
</protein>
<dbReference type="RefSeq" id="WP_010939787.1">
    <property type="nucleotide sequence ID" value="NC_008751.1"/>
</dbReference>
<proteinExistence type="predicted"/>
<keyword evidence="1" id="KW-0812">Transmembrane</keyword>
<dbReference type="Gene3D" id="1.10.3210.10">
    <property type="entry name" value="Hypothetical protein af1432"/>
    <property type="match status" value="2"/>
</dbReference>
<dbReference type="EMBL" id="CP000527">
    <property type="protein sequence ID" value="ABM27750.1"/>
    <property type="molecule type" value="Genomic_DNA"/>
</dbReference>
<feature type="transmembrane region" description="Helical" evidence="1">
    <location>
        <begin position="224"/>
        <end position="245"/>
    </location>
</feature>
<name>A0A0H3A6U6_NITV4</name>
<evidence type="ECO:0000259" key="2">
    <source>
        <dbReference type="Pfam" id="PF13023"/>
    </source>
</evidence>
<evidence type="ECO:0000313" key="4">
    <source>
        <dbReference type="Proteomes" id="UP000009173"/>
    </source>
</evidence>
<sequence length="413" mass="47267">MSGIRKSLLQFVFSGSYMKRWNDKLRPVELIEVDKQGHKMIVAWLLLQLNGAHLPEEERLALGEAVVEGGIFDYFYRLVITDIKPPVFYRIRENEEHYRQLTQWVLEELERIVSPLDAGLWERLVAYFERRDHDTLADRILNAAHLYASGWEFNVIKPFNAFDDEMGDIDGSFQRRLGELTDVRGVVELIGGTSNAVGRFANLCGQLRFQKRWSQTPRIPETSVLGHMFIVACYGYFFSVVLGACKARRQNDFFTGLFHDLPELLTRDIISPVKRSVERLPELIREYEEQELDRRVFRPLTEAGHGALADRIGYFLGIETGSEFDETIRDGGKVVKVDLDALQGWANRDAFDPKDGRVLKVCDTMAAFIEAHTSIRNGITSPHLQEAQARLRAEHRKVVLGPLHVGALFADFD</sequence>